<dbReference type="AlphaFoldDB" id="A0A0L6ULI4"/>
<dbReference type="OrthoDB" id="10610746at2759"/>
<proteinExistence type="predicted"/>
<gene>
    <name evidence="2" type="ORF">VP01_547g4</name>
</gene>
<comment type="caution">
    <text evidence="2">The sequence shown here is derived from an EMBL/GenBank/DDBJ whole genome shotgun (WGS) entry which is preliminary data.</text>
</comment>
<reference evidence="2 3" key="1">
    <citation type="submission" date="2015-08" db="EMBL/GenBank/DDBJ databases">
        <title>Next Generation Sequencing and Analysis of the Genome of Puccinia sorghi L Schw, the Causal Agent of Maize Common Rust.</title>
        <authorList>
            <person name="Rochi L."/>
            <person name="Burguener G."/>
            <person name="Darino M."/>
            <person name="Turjanski A."/>
            <person name="Kreff E."/>
            <person name="Dieguez M.J."/>
            <person name="Sacco F."/>
        </authorList>
    </citation>
    <scope>NUCLEOTIDE SEQUENCE [LARGE SCALE GENOMIC DNA]</scope>
    <source>
        <strain evidence="2 3">RO10H11247</strain>
    </source>
</reference>
<dbReference type="EMBL" id="LAVV01010697">
    <property type="protein sequence ID" value="KNZ48695.1"/>
    <property type="molecule type" value="Genomic_DNA"/>
</dbReference>
<name>A0A0L6ULI4_9BASI</name>
<keyword evidence="3" id="KW-1185">Reference proteome</keyword>
<evidence type="ECO:0000256" key="1">
    <source>
        <dbReference type="SAM" id="Coils"/>
    </source>
</evidence>
<sequence>MTVKARDIGKSTSLVCMNLHAHEENPEDMEIEEEDRPSKQARLNQLQENAQLYVIQLQEAHAMIERLEEEVSRLRYRINLQLFQLQDENARLQTSSSAAQEDLTHQILENTNLRSKIKMTQLRMD</sequence>
<organism evidence="2 3">
    <name type="scientific">Puccinia sorghi</name>
    <dbReference type="NCBI Taxonomy" id="27349"/>
    <lineage>
        <taxon>Eukaryota</taxon>
        <taxon>Fungi</taxon>
        <taxon>Dikarya</taxon>
        <taxon>Basidiomycota</taxon>
        <taxon>Pucciniomycotina</taxon>
        <taxon>Pucciniomycetes</taxon>
        <taxon>Pucciniales</taxon>
        <taxon>Pucciniaceae</taxon>
        <taxon>Puccinia</taxon>
    </lineage>
</organism>
<dbReference type="VEuPathDB" id="FungiDB:VP01_547g4"/>
<evidence type="ECO:0000313" key="2">
    <source>
        <dbReference type="EMBL" id="KNZ48695.1"/>
    </source>
</evidence>
<accession>A0A0L6ULI4</accession>
<feature type="coiled-coil region" evidence="1">
    <location>
        <begin position="29"/>
        <end position="77"/>
    </location>
</feature>
<dbReference type="Proteomes" id="UP000037035">
    <property type="component" value="Unassembled WGS sequence"/>
</dbReference>
<keyword evidence="1" id="KW-0175">Coiled coil</keyword>
<evidence type="ECO:0000313" key="3">
    <source>
        <dbReference type="Proteomes" id="UP000037035"/>
    </source>
</evidence>
<protein>
    <submittedName>
        <fullName evidence="2">Uncharacterized protein</fullName>
    </submittedName>
</protein>